<dbReference type="EMBL" id="CCAX010000001">
    <property type="protein sequence ID" value="CDO03229.1"/>
    <property type="molecule type" value="Genomic_DNA"/>
</dbReference>
<dbReference type="PANTHER" id="PTHR35787">
    <property type="entry name" value="GLYCEROL UPTAKE OPERON ANTITERMINATOR REGULATORY PROTEIN"/>
    <property type="match status" value="1"/>
</dbReference>
<dbReference type="STRING" id="171693.BN988_01734"/>
<comment type="function">
    <text evidence="1">Regulates expression of the glpD operon. In the presence of glycerol 3-phosphate (G3P) causes antitermination of transcription of glpD at the inverted repeat of the leader region to enhance its transcription. Binds and stabilizes glpD leader mRNA.</text>
</comment>
<accession>W9ABX4</accession>
<keyword evidence="1" id="KW-0694">RNA-binding</keyword>
<dbReference type="InterPro" id="IPR013785">
    <property type="entry name" value="Aldolase_TIM"/>
</dbReference>
<dbReference type="GO" id="GO:0006071">
    <property type="term" value="P:glycerol metabolic process"/>
    <property type="evidence" value="ECO:0007669"/>
    <property type="project" value="UniProtKB-UniRule"/>
</dbReference>
<dbReference type="InterPro" id="IPR006699">
    <property type="entry name" value="GlpP"/>
</dbReference>
<reference evidence="2" key="2">
    <citation type="submission" date="2014-03" db="EMBL/GenBank/DDBJ databases">
        <authorList>
            <person name="Urmite Genomes"/>
        </authorList>
    </citation>
    <scope>NUCLEOTIDE SEQUENCE</scope>
    <source>
        <strain evidence="2">S1</strain>
    </source>
</reference>
<keyword evidence="1" id="KW-0804">Transcription</keyword>
<dbReference type="Proteomes" id="UP000028863">
    <property type="component" value="Unassembled WGS sequence"/>
</dbReference>
<sequence length="179" mass="20024">MNTPAGILPAIRKMKDFDFALETSYESIVFLETRLAQLKSLVEYTKRANKKALVHFDLIQGLRADDYAMEFLLREIKPDGILSTRANVISMAKKNNLLAIQRVFLLDSLALEHNIKLINRTKPDCIEVLPGLIPEMIKYIQEQTNIPVIAGGLIKTKEEVDKALAAGAIAVSTSNKSLW</sequence>
<name>W9ABX4_9BACI</name>
<reference evidence="2" key="1">
    <citation type="submission" date="2014-03" db="EMBL/GenBank/DDBJ databases">
        <title>Draft genome sequencing of Oceanobacillus picturae strain S1 isolated from human gut.</title>
        <authorList>
            <person name="Croce O."/>
            <person name="Lagier J.C."/>
            <person name="Raoult D."/>
        </authorList>
    </citation>
    <scope>NUCLEOTIDE SEQUENCE [LARGE SCALE GENOMIC DNA]</scope>
    <source>
        <strain evidence="2">S1</strain>
    </source>
</reference>
<dbReference type="RefSeq" id="WP_036575057.1">
    <property type="nucleotide sequence ID" value="NZ_CABLBW010000001.1"/>
</dbReference>
<organism evidence="2 3">
    <name type="scientific">Oceanobacillus picturae</name>
    <dbReference type="NCBI Taxonomy" id="171693"/>
    <lineage>
        <taxon>Bacteria</taxon>
        <taxon>Bacillati</taxon>
        <taxon>Bacillota</taxon>
        <taxon>Bacilli</taxon>
        <taxon>Bacillales</taxon>
        <taxon>Bacillaceae</taxon>
        <taxon>Oceanobacillus</taxon>
    </lineage>
</organism>
<dbReference type="PIRSF" id="PIRSF016897">
    <property type="entry name" value="GlpP"/>
    <property type="match status" value="1"/>
</dbReference>
<dbReference type="SUPFAM" id="SSF110391">
    <property type="entry name" value="GlpP-like"/>
    <property type="match status" value="1"/>
</dbReference>
<gene>
    <name evidence="2" type="ORF">BN988_01734</name>
</gene>
<dbReference type="eggNOG" id="COG1954">
    <property type="taxonomic scope" value="Bacteria"/>
</dbReference>
<dbReference type="GO" id="GO:0001072">
    <property type="term" value="F:transcription antitermination factor activity, RNA binding"/>
    <property type="evidence" value="ECO:0007669"/>
    <property type="project" value="TreeGrafter"/>
</dbReference>
<dbReference type="Gene3D" id="3.20.20.70">
    <property type="entry name" value="Aldolase class I"/>
    <property type="match status" value="1"/>
</dbReference>
<keyword evidence="1" id="KW-0805">Transcription regulation</keyword>
<dbReference type="PANTHER" id="PTHR35787:SF1">
    <property type="entry name" value="GLYCEROL UPTAKE OPERON ANTITERMINATOR REGULATORY PROTEIN"/>
    <property type="match status" value="1"/>
</dbReference>
<evidence type="ECO:0000256" key="1">
    <source>
        <dbReference type="PIRNR" id="PIRNR016897"/>
    </source>
</evidence>
<evidence type="ECO:0000313" key="2">
    <source>
        <dbReference type="EMBL" id="CDO03229.1"/>
    </source>
</evidence>
<dbReference type="GO" id="GO:0003723">
    <property type="term" value="F:RNA binding"/>
    <property type="evidence" value="ECO:0007669"/>
    <property type="project" value="UniProtKB-KW"/>
</dbReference>
<keyword evidence="1" id="KW-0319">Glycerol metabolism</keyword>
<proteinExistence type="predicted"/>
<keyword evidence="3" id="KW-1185">Reference proteome</keyword>
<comment type="caution">
    <text evidence="2">The sequence shown here is derived from an EMBL/GenBank/DDBJ whole genome shotgun (WGS) entry which is preliminary data.</text>
</comment>
<dbReference type="GO" id="GO:0045893">
    <property type="term" value="P:positive regulation of DNA-templated transcription"/>
    <property type="evidence" value="ECO:0007669"/>
    <property type="project" value="TreeGrafter"/>
</dbReference>
<dbReference type="AlphaFoldDB" id="W9ABX4"/>
<protein>
    <recommendedName>
        <fullName evidence="1">Glycerol uptake operon antiterminator regulatory protein</fullName>
    </recommendedName>
</protein>
<evidence type="ECO:0000313" key="3">
    <source>
        <dbReference type="Proteomes" id="UP000028863"/>
    </source>
</evidence>
<dbReference type="Pfam" id="PF04309">
    <property type="entry name" value="G3P_antiterm"/>
    <property type="match status" value="1"/>
</dbReference>